<feature type="compositionally biased region" description="Basic and acidic residues" evidence="1">
    <location>
        <begin position="1"/>
        <end position="11"/>
    </location>
</feature>
<dbReference type="EMBL" id="QGNW01000526">
    <property type="protein sequence ID" value="RVW68607.1"/>
    <property type="molecule type" value="Genomic_DNA"/>
</dbReference>
<dbReference type="Proteomes" id="UP000288805">
    <property type="component" value="Unassembled WGS sequence"/>
</dbReference>
<evidence type="ECO:0000313" key="3">
    <source>
        <dbReference type="Proteomes" id="UP000288805"/>
    </source>
</evidence>
<accession>A0A438G8R4</accession>
<organism evidence="2 3">
    <name type="scientific">Vitis vinifera</name>
    <name type="common">Grape</name>
    <dbReference type="NCBI Taxonomy" id="29760"/>
    <lineage>
        <taxon>Eukaryota</taxon>
        <taxon>Viridiplantae</taxon>
        <taxon>Streptophyta</taxon>
        <taxon>Embryophyta</taxon>
        <taxon>Tracheophyta</taxon>
        <taxon>Spermatophyta</taxon>
        <taxon>Magnoliopsida</taxon>
        <taxon>eudicotyledons</taxon>
        <taxon>Gunneridae</taxon>
        <taxon>Pentapetalae</taxon>
        <taxon>rosids</taxon>
        <taxon>Vitales</taxon>
        <taxon>Vitaceae</taxon>
        <taxon>Viteae</taxon>
        <taxon>Vitis</taxon>
    </lineage>
</organism>
<sequence length="85" mass="9697">MVCEVRRKSQAEDEDDDDDDGDKAFFFFSSSGTQMRSLPPLFLSSSHNSLHSRSPHFNTLDDALSSFNRMLHMHPPPSTVDFTKF</sequence>
<dbReference type="AlphaFoldDB" id="A0A438G8R4"/>
<evidence type="ECO:0000256" key="1">
    <source>
        <dbReference type="SAM" id="MobiDB-lite"/>
    </source>
</evidence>
<evidence type="ECO:0000313" key="2">
    <source>
        <dbReference type="EMBL" id="RVW68607.1"/>
    </source>
</evidence>
<gene>
    <name evidence="2" type="ORF">CK203_058841</name>
</gene>
<reference evidence="2 3" key="1">
    <citation type="journal article" date="2018" name="PLoS Genet.">
        <title>Population sequencing reveals clonal diversity and ancestral inbreeding in the grapevine cultivar Chardonnay.</title>
        <authorList>
            <person name="Roach M.J."/>
            <person name="Johnson D.L."/>
            <person name="Bohlmann J."/>
            <person name="van Vuuren H.J."/>
            <person name="Jones S.J."/>
            <person name="Pretorius I.S."/>
            <person name="Schmidt S.A."/>
            <person name="Borneman A.R."/>
        </authorList>
    </citation>
    <scope>NUCLEOTIDE SEQUENCE [LARGE SCALE GENOMIC DNA]</scope>
    <source>
        <strain evidence="3">cv. Chardonnay</strain>
        <tissue evidence="2">Leaf</tissue>
    </source>
</reference>
<protein>
    <submittedName>
        <fullName evidence="2">Uncharacterized protein</fullName>
    </submittedName>
</protein>
<name>A0A438G8R4_VITVI</name>
<comment type="caution">
    <text evidence="2">The sequence shown here is derived from an EMBL/GenBank/DDBJ whole genome shotgun (WGS) entry which is preliminary data.</text>
</comment>
<feature type="compositionally biased region" description="Acidic residues" evidence="1">
    <location>
        <begin position="12"/>
        <end position="21"/>
    </location>
</feature>
<proteinExistence type="predicted"/>
<feature type="region of interest" description="Disordered" evidence="1">
    <location>
        <begin position="1"/>
        <end position="22"/>
    </location>
</feature>